<protein>
    <submittedName>
        <fullName evidence="1">Uncharacterized protein</fullName>
    </submittedName>
</protein>
<accession>V6JMC7</accession>
<dbReference type="HOGENOM" id="CLU_1991504_0_0_11"/>
<keyword evidence="2" id="KW-1185">Reference proteome</keyword>
<reference evidence="1 2" key="1">
    <citation type="journal article" date="2014" name="Genome Announc.">
        <title>Draft Genome Sequence of Streptomyces roseochromogenes subsp. oscitans DS 12.976, Producer of the Aminocoumarin Antibiotic Clorobiocin.</title>
        <authorList>
            <person name="Ruckert C."/>
            <person name="Kalinowski J."/>
            <person name="Heide L."/>
            <person name="Apel A.K."/>
        </authorList>
    </citation>
    <scope>NUCLEOTIDE SEQUENCE [LARGE SCALE GENOMIC DNA]</scope>
    <source>
        <strain evidence="1 2">DS 12.976</strain>
        <plasmid evidence="1">pSros1</plasmid>
    </source>
</reference>
<name>V6JMC7_STRRC</name>
<dbReference type="PATRIC" id="fig|1352936.5.peg.9544"/>
<dbReference type="AlphaFoldDB" id="V6JMC7"/>
<dbReference type="EMBL" id="AWQX01000399">
    <property type="protein sequence ID" value="EST18004.1"/>
    <property type="molecule type" value="Genomic_DNA"/>
</dbReference>
<evidence type="ECO:0000313" key="1">
    <source>
        <dbReference type="EMBL" id="EST18004.1"/>
    </source>
</evidence>
<comment type="caution">
    <text evidence="1">The sequence shown here is derived from an EMBL/GenBank/DDBJ whole genome shotgun (WGS) entry which is preliminary data.</text>
</comment>
<dbReference type="Proteomes" id="UP000017984">
    <property type="component" value="Plasmid pSros1"/>
</dbReference>
<proteinExistence type="predicted"/>
<gene>
    <name evidence="1" type="ORF">M878_45895</name>
</gene>
<keyword evidence="1" id="KW-0614">Plasmid</keyword>
<organism evidence="1 2">
    <name type="scientific">Streptomyces roseochromogenus subsp. oscitans DS 12.976</name>
    <dbReference type="NCBI Taxonomy" id="1352936"/>
    <lineage>
        <taxon>Bacteria</taxon>
        <taxon>Bacillati</taxon>
        <taxon>Actinomycetota</taxon>
        <taxon>Actinomycetes</taxon>
        <taxon>Kitasatosporales</taxon>
        <taxon>Streptomycetaceae</taxon>
        <taxon>Streptomyces</taxon>
    </lineage>
</organism>
<evidence type="ECO:0000313" key="2">
    <source>
        <dbReference type="Proteomes" id="UP000017984"/>
    </source>
</evidence>
<geneLocation type="plasmid" evidence="1 2">
    <name>pSros1</name>
</geneLocation>
<sequence length="123" mass="13796">MLLGKLRRRRQAAATRTLERPYATPHACSAVVDGLPQLDSPLVTELIALQAHTRHLGWLSAREQCPEEYRHLARLVLQHVLEGWHAQTGGRGRLEDLLVFPDPAGPVPGHCQHERDHMTTYGS</sequence>